<dbReference type="AlphaFoldDB" id="I3CA99"/>
<name>I3CA99_9FLAO</name>
<dbReference type="HOGENOM" id="CLU_106226_0_0_10"/>
<dbReference type="Pfam" id="PF13707">
    <property type="entry name" value="RloB"/>
    <property type="match status" value="1"/>
</dbReference>
<dbReference type="EMBL" id="JH651379">
    <property type="protein sequence ID" value="EIJ40542.1"/>
    <property type="molecule type" value="Genomic_DNA"/>
</dbReference>
<dbReference type="OrthoDB" id="9796523at2"/>
<dbReference type="InterPro" id="IPR025591">
    <property type="entry name" value="RloB"/>
</dbReference>
<accession>I3CA99</accession>
<proteinExistence type="predicted"/>
<evidence type="ECO:0000313" key="1">
    <source>
        <dbReference type="EMBL" id="EIJ40542.1"/>
    </source>
</evidence>
<dbReference type="Proteomes" id="UP000004690">
    <property type="component" value="Unassembled WGS sequence"/>
</dbReference>
<evidence type="ECO:0008006" key="3">
    <source>
        <dbReference type="Google" id="ProtNLM"/>
    </source>
</evidence>
<evidence type="ECO:0000313" key="2">
    <source>
        <dbReference type="Proteomes" id="UP000004690"/>
    </source>
</evidence>
<reference evidence="1 2" key="1">
    <citation type="submission" date="2012-02" db="EMBL/GenBank/DDBJ databases">
        <title>Improved High-Quality Draft genome of Joostella marina DSM 19592.</title>
        <authorList>
            <consortium name="US DOE Joint Genome Institute (JGI-PGF)"/>
            <person name="Lucas S."/>
            <person name="Copeland A."/>
            <person name="Lapidus A."/>
            <person name="Bruce D."/>
            <person name="Goodwin L."/>
            <person name="Pitluck S."/>
            <person name="Peters L."/>
            <person name="Chertkov O."/>
            <person name="Ovchinnikova G."/>
            <person name="Kyrpides N."/>
            <person name="Mavromatis K."/>
            <person name="Detter J.C."/>
            <person name="Han C."/>
            <person name="Land M."/>
            <person name="Hauser L."/>
            <person name="Markowitz V."/>
            <person name="Cheng J.-F."/>
            <person name="Hugenholtz P."/>
            <person name="Woyke T."/>
            <person name="Wu D."/>
            <person name="Tindall B."/>
            <person name="Brambilla E."/>
            <person name="Klenk H.-P."/>
            <person name="Eisen J.A."/>
        </authorList>
    </citation>
    <scope>NUCLEOTIDE SEQUENCE [LARGE SCALE GENOMIC DNA]</scope>
    <source>
        <strain evidence="1 2">DSM 19592</strain>
    </source>
</reference>
<keyword evidence="2" id="KW-1185">Reference proteome</keyword>
<dbReference type="RefSeq" id="WP_008614918.1">
    <property type="nucleotide sequence ID" value="NZ_JH651379.1"/>
</dbReference>
<gene>
    <name evidence="1" type="ORF">JoomaDRAFT_3606</name>
</gene>
<sequence length="211" mass="24874">MPPIKKSNRKYKKDEPFRDARKFILICEGEREAKYFNYFDKKSQKLIVKTIAPIGSNKGESAPNHLKDRAAEYVEENGWENEFEDQLWFILDIDRWERESIDELYHLTQITSSWFIGISNQCFEVWLYYHKSEIKIVPENSTHMKQLLSEQINGGYNLDIYAPDIETAIVNAENIDENKDGYYPDIGVTKLYILGKEIIKLLKYEDGFLKV</sequence>
<protein>
    <recommendedName>
        <fullName evidence="3">RloB-like protein</fullName>
    </recommendedName>
</protein>
<organism evidence="1 2">
    <name type="scientific">Galbibacter orientalis DSM 19592</name>
    <dbReference type="NCBI Taxonomy" id="926559"/>
    <lineage>
        <taxon>Bacteria</taxon>
        <taxon>Pseudomonadati</taxon>
        <taxon>Bacteroidota</taxon>
        <taxon>Flavobacteriia</taxon>
        <taxon>Flavobacteriales</taxon>
        <taxon>Flavobacteriaceae</taxon>
        <taxon>Galbibacter</taxon>
    </lineage>
</organism>
<dbReference type="eggNOG" id="ENOG5033324">
    <property type="taxonomic scope" value="Bacteria"/>
</dbReference>